<comment type="caution">
    <text evidence="1">The sequence shown here is derived from an EMBL/GenBank/DDBJ whole genome shotgun (WGS) entry which is preliminary data.</text>
</comment>
<name>X1KVU5_9ZZZZ</name>
<reference evidence="1" key="1">
    <citation type="journal article" date="2014" name="Front. Microbiol.">
        <title>High frequency of phylogenetically diverse reductive dehalogenase-homologous genes in deep subseafloor sedimentary metagenomes.</title>
        <authorList>
            <person name="Kawai M."/>
            <person name="Futagami T."/>
            <person name="Toyoda A."/>
            <person name="Takaki Y."/>
            <person name="Nishi S."/>
            <person name="Hori S."/>
            <person name="Arai W."/>
            <person name="Tsubouchi T."/>
            <person name="Morono Y."/>
            <person name="Uchiyama I."/>
            <person name="Ito T."/>
            <person name="Fujiyama A."/>
            <person name="Inagaki F."/>
            <person name="Takami H."/>
        </authorList>
    </citation>
    <scope>NUCLEOTIDE SEQUENCE</scope>
    <source>
        <strain evidence="1">Expedition CK06-06</strain>
    </source>
</reference>
<protein>
    <submittedName>
        <fullName evidence="1">Uncharacterized protein</fullName>
    </submittedName>
</protein>
<dbReference type="AlphaFoldDB" id="X1KVU5"/>
<dbReference type="Gene3D" id="3.40.50.1970">
    <property type="match status" value="1"/>
</dbReference>
<gene>
    <name evidence="1" type="ORF">S06H3_20024</name>
</gene>
<dbReference type="EMBL" id="BARV01010322">
    <property type="protein sequence ID" value="GAI10818.1"/>
    <property type="molecule type" value="Genomic_DNA"/>
</dbReference>
<evidence type="ECO:0000313" key="1">
    <source>
        <dbReference type="EMBL" id="GAI10818.1"/>
    </source>
</evidence>
<sequence length="224" mass="25510">MKTTSIKVDLSKKVQDRSYNIIVDQNILGKLGMVVKTLNIGKSIFILTDSNVGKLYAKQVIKSFENAGFEDIGKFEIKPGEQSKTLFPLSNGRYLLSTDTIYYFALRHRNELIAYAIAKIRTKNKEDIKIIEMGSCRGDTKLMIPVIEAIVSMGYQLGHKTVSINTTRHSIYYQLLKKTGFNYNFKNRMVVSGMALDLKYMARRCWLPNPSTTNLCLQVITPYN</sequence>
<feature type="non-terminal residue" evidence="1">
    <location>
        <position position="224"/>
    </location>
</feature>
<accession>X1KVU5</accession>
<dbReference type="SUPFAM" id="SSF56796">
    <property type="entry name" value="Dehydroquinate synthase-like"/>
    <property type="match status" value="1"/>
</dbReference>
<proteinExistence type="predicted"/>
<organism evidence="1">
    <name type="scientific">marine sediment metagenome</name>
    <dbReference type="NCBI Taxonomy" id="412755"/>
    <lineage>
        <taxon>unclassified sequences</taxon>
        <taxon>metagenomes</taxon>
        <taxon>ecological metagenomes</taxon>
    </lineage>
</organism>